<evidence type="ECO:0000313" key="3">
    <source>
        <dbReference type="EMBL" id="PRW33604.1"/>
    </source>
</evidence>
<dbReference type="PANTHER" id="PTHR45752:SF187">
    <property type="entry name" value="LEUCINE-RICH REPEAT AND IQ DOMAIN-CONTAINING PROTEIN 4"/>
    <property type="match status" value="1"/>
</dbReference>
<dbReference type="PANTHER" id="PTHR45752">
    <property type="entry name" value="LEUCINE-RICH REPEAT-CONTAINING"/>
    <property type="match status" value="1"/>
</dbReference>
<dbReference type="SUPFAM" id="SSF81383">
    <property type="entry name" value="F-box domain"/>
    <property type="match status" value="1"/>
</dbReference>
<dbReference type="GO" id="GO:0005930">
    <property type="term" value="C:axoneme"/>
    <property type="evidence" value="ECO:0007669"/>
    <property type="project" value="UniProtKB-SubCell"/>
</dbReference>
<evidence type="ECO:0000259" key="2">
    <source>
        <dbReference type="Pfam" id="PF12937"/>
    </source>
</evidence>
<sequence length="482" mass="52184">MPPQTRGRRRAEVSADSAAAALLPQPSLPDEIWEQVMSHFTDNRDYFGFGLVCKRFRDLVRHGAALESTAFLWNGQPGYSSVQRVELFVEWLATRVGRPCSDLLLQLVPPPVYLGSYAYASIRQSLWCVLGQLAQQLTVLDSRGSNDLIPKVGNWTAGFSRLESLSLTSQDSGLTVTANLAGLTRLTHLGLLATIAQPEFHQLAEEDAQMASYRGARLALPEGNFLPTGLRSLRLGSPLLQTLPLQLSTLTGLTSLYLESRRQVPVEMLCDRLLPLAPGLRRLHVMSGMAPPAFLPHLAAFTSLDALDVSRNQWSVDDVPGADGMQQIVDLLQQGLAPLTNLTQPGLADMALPALPPAVTTMSGLIYLECSMNLPSLTLPAGQYLGSIVWLAVDWDTLASSAAVMSSLHKLEELCVAVLPAGTEAGATVAAVLRSLAKLPRLSALYCSHESYSSNRGVMAAVKRLQRAKPALQLKSLQECPF</sequence>
<dbReference type="CDD" id="cd09917">
    <property type="entry name" value="F-box_SF"/>
    <property type="match status" value="1"/>
</dbReference>
<evidence type="ECO:0000256" key="1">
    <source>
        <dbReference type="ARBA" id="ARBA00004430"/>
    </source>
</evidence>
<organism evidence="3 4">
    <name type="scientific">Chlorella sorokiniana</name>
    <name type="common">Freshwater green alga</name>
    <dbReference type="NCBI Taxonomy" id="3076"/>
    <lineage>
        <taxon>Eukaryota</taxon>
        <taxon>Viridiplantae</taxon>
        <taxon>Chlorophyta</taxon>
        <taxon>core chlorophytes</taxon>
        <taxon>Trebouxiophyceae</taxon>
        <taxon>Chlorellales</taxon>
        <taxon>Chlorellaceae</taxon>
        <taxon>Chlorella clade</taxon>
        <taxon>Chlorella</taxon>
    </lineage>
</organism>
<dbReference type="InterPro" id="IPR036047">
    <property type="entry name" value="F-box-like_dom_sf"/>
</dbReference>
<dbReference type="InterPro" id="IPR050715">
    <property type="entry name" value="LRR-SigEffector_domain"/>
</dbReference>
<comment type="subcellular location">
    <subcellularLocation>
        <location evidence="1">Cytoplasm</location>
        <location evidence="1">Cytoskeleton</location>
        <location evidence="1">Cilium axoneme</location>
    </subcellularLocation>
</comment>
<dbReference type="EMBL" id="LHPG02000016">
    <property type="protein sequence ID" value="PRW33604.1"/>
    <property type="molecule type" value="Genomic_DNA"/>
</dbReference>
<dbReference type="AlphaFoldDB" id="A0A2P6TH44"/>
<protein>
    <submittedName>
        <fullName evidence="3">Zyg-11-like protein isoform X1</fullName>
    </submittedName>
</protein>
<comment type="caution">
    <text evidence="3">The sequence shown here is derived from an EMBL/GenBank/DDBJ whole genome shotgun (WGS) entry which is preliminary data.</text>
</comment>
<keyword evidence="4" id="KW-1185">Reference proteome</keyword>
<dbReference type="Pfam" id="PF12937">
    <property type="entry name" value="F-box-like"/>
    <property type="match status" value="1"/>
</dbReference>
<reference evidence="3 4" key="1">
    <citation type="journal article" date="2018" name="Plant J.">
        <title>Genome sequences of Chlorella sorokiniana UTEX 1602 and Micractinium conductrix SAG 241.80: implications to maltose excretion by a green alga.</title>
        <authorList>
            <person name="Arriola M.B."/>
            <person name="Velmurugan N."/>
            <person name="Zhang Y."/>
            <person name="Plunkett M.H."/>
            <person name="Hondzo H."/>
            <person name="Barney B.M."/>
        </authorList>
    </citation>
    <scope>NUCLEOTIDE SEQUENCE [LARGE SCALE GENOMIC DNA]</scope>
    <source>
        <strain evidence="4">UTEX 1602</strain>
    </source>
</reference>
<gene>
    <name evidence="3" type="ORF">C2E21_7694</name>
</gene>
<evidence type="ECO:0000313" key="4">
    <source>
        <dbReference type="Proteomes" id="UP000239899"/>
    </source>
</evidence>
<dbReference type="OrthoDB" id="10643977at2759"/>
<dbReference type="InterPro" id="IPR032675">
    <property type="entry name" value="LRR_dom_sf"/>
</dbReference>
<dbReference type="SUPFAM" id="SSF52058">
    <property type="entry name" value="L domain-like"/>
    <property type="match status" value="1"/>
</dbReference>
<dbReference type="Proteomes" id="UP000239899">
    <property type="component" value="Unassembled WGS sequence"/>
</dbReference>
<dbReference type="Gene3D" id="3.80.10.10">
    <property type="entry name" value="Ribonuclease Inhibitor"/>
    <property type="match status" value="1"/>
</dbReference>
<accession>A0A2P6TH44</accession>
<feature type="domain" description="F-box" evidence="2">
    <location>
        <begin position="27"/>
        <end position="62"/>
    </location>
</feature>
<proteinExistence type="predicted"/>
<name>A0A2P6TH44_CHLSO</name>
<dbReference type="InterPro" id="IPR001810">
    <property type="entry name" value="F-box_dom"/>
</dbReference>